<dbReference type="Gene3D" id="2.60.40.2810">
    <property type="match status" value="1"/>
</dbReference>
<dbReference type="PANTHER" id="PTHR34720:SF9">
    <property type="entry name" value="BLR4714 PROTEIN"/>
    <property type="match status" value="1"/>
</dbReference>
<dbReference type="RefSeq" id="WP_324693888.1">
    <property type="nucleotide sequence ID" value="NZ_JAYMYJ010000047.1"/>
</dbReference>
<evidence type="ECO:0000313" key="3">
    <source>
        <dbReference type="Proteomes" id="UP001308005"/>
    </source>
</evidence>
<name>A0ABU6CUN2_9GAMM</name>
<dbReference type="Pfam" id="PF17963">
    <property type="entry name" value="Big_9"/>
    <property type="match status" value="2"/>
</dbReference>
<dbReference type="NCBIfam" id="TIGR01965">
    <property type="entry name" value="VCBS_repeat"/>
    <property type="match status" value="2"/>
</dbReference>
<reference evidence="3" key="1">
    <citation type="submission" date="2023-07" db="EMBL/GenBank/DDBJ databases">
        <title>The carbon used by Thiothrix.</title>
        <authorList>
            <person name="Chen L."/>
        </authorList>
    </citation>
    <scope>NUCLEOTIDE SEQUENCE [LARGE SCALE GENOMIC DNA]</scope>
</reference>
<organism evidence="2 3">
    <name type="scientific">Candidatus Thiothrix phosphatis</name>
    <dbReference type="NCBI Taxonomy" id="3112415"/>
    <lineage>
        <taxon>Bacteria</taxon>
        <taxon>Pseudomonadati</taxon>
        <taxon>Pseudomonadota</taxon>
        <taxon>Gammaproteobacteria</taxon>
        <taxon>Thiotrichales</taxon>
        <taxon>Thiotrichaceae</taxon>
        <taxon>Thiothrix</taxon>
    </lineage>
</organism>
<dbReference type="Gene3D" id="2.60.40.3440">
    <property type="match status" value="1"/>
</dbReference>
<proteinExistence type="predicted"/>
<evidence type="ECO:0000313" key="2">
    <source>
        <dbReference type="EMBL" id="MEB4590536.1"/>
    </source>
</evidence>
<dbReference type="PANTHER" id="PTHR34720">
    <property type="entry name" value="MICROCYSTIN DEPENDENT PROTEIN"/>
    <property type="match status" value="1"/>
</dbReference>
<feature type="signal peptide" evidence="1">
    <location>
        <begin position="1"/>
        <end position="43"/>
    </location>
</feature>
<reference evidence="2 3" key="2">
    <citation type="submission" date="2024-01" db="EMBL/GenBank/DDBJ databases">
        <authorList>
            <person name="Xie X."/>
        </authorList>
    </citation>
    <scope>NUCLEOTIDE SEQUENCE [LARGE SCALE GENOMIC DNA]</scope>
    <source>
        <strain evidence="2">SCUT-1</strain>
    </source>
</reference>
<dbReference type="InterPro" id="IPR010221">
    <property type="entry name" value="VCBS_dom"/>
</dbReference>
<dbReference type="NCBIfam" id="NF012211">
    <property type="entry name" value="tand_rpt_95"/>
    <property type="match status" value="2"/>
</dbReference>
<feature type="non-terminal residue" evidence="2">
    <location>
        <position position="725"/>
    </location>
</feature>
<keyword evidence="1" id="KW-0732">Signal</keyword>
<comment type="caution">
    <text evidence="2">The sequence shown here is derived from an EMBL/GenBank/DDBJ whole genome shotgun (WGS) entry which is preliminary data.</text>
</comment>
<dbReference type="Proteomes" id="UP001308005">
    <property type="component" value="Unassembled WGS sequence"/>
</dbReference>
<protein>
    <submittedName>
        <fullName evidence="2">Cadherin-like domain-containing protein</fullName>
    </submittedName>
</protein>
<keyword evidence="3" id="KW-1185">Reference proteome</keyword>
<dbReference type="EMBL" id="JAYMYJ010000047">
    <property type="protein sequence ID" value="MEB4590536.1"/>
    <property type="molecule type" value="Genomic_DNA"/>
</dbReference>
<feature type="chain" id="PRO_5046945055" evidence="1">
    <location>
        <begin position="44"/>
        <end position="725"/>
    </location>
</feature>
<evidence type="ECO:0000256" key="1">
    <source>
        <dbReference type="SAM" id="SignalP"/>
    </source>
</evidence>
<sequence>MKDSDFLRPVIAPTVKLSNLALCIRLALGVTIASCALTSTAFAEGTKQWSPNSTDGSALGVGETGSSVSATYPFAGYDQPADNRLYIHIADPSNEKLHIGLSDLVRGTGTDANVPYYFRIKAPDGTVVFGPYLVGTGGTAPNLTSYAAAAAGPSNITAGGYSTSGIWTFDPATAGKGAGDYYIEFDLNNSTASVGSFSYTESGYNYTDSVINIKWFDLTVATKAATPTAINGRIWSKNWAVRANDPATYQASPFAKAFNGSMYAYDAKNYVTKIDFQNSGLRPLQGQFSFNDTGTASTGVKATDRKSVMNANQTTPSHKIFLNPPDTNVYPLGVEGVPQNLPLKVDSTANTAVQVDVTQPGAVDIVLDINNDGTYTAGLDRRLYANVNAGVNQVPWDGKNGAGATVPKSQYPITALLTYTQGETHFTAYDVEGLDNGFKVYTQTAGGTVGPNLQFWDDSNITQPSGVTPTVLTNTDTGAITRQTWNYLTADQLGGYGNGNTINTWWYAFRNYQSTLIVMNNAPPTATNDSANTAEDTVLNGSTVLANDSDTDGDTLTVSTTPVTAPTHGTLVLKADGTYTYTPSANFNGTDSFTYSVSDGNGGTATATVTVTVTPVNDAPVANDDAASTPENTPLNGTTLLANDADLDGDTLTVNTTPVTAPTHGTLVLNANGTYTYTPNTSFNGTDSFTYAVSDGKGGSDTATVTVTITPVNDAPVANNDSATV</sequence>
<accession>A0ABU6CUN2</accession>
<gene>
    <name evidence="2" type="ORF">VSS37_06055</name>
</gene>